<organism evidence="3 4">
    <name type="scientific">Allacma fusca</name>
    <dbReference type="NCBI Taxonomy" id="39272"/>
    <lineage>
        <taxon>Eukaryota</taxon>
        <taxon>Metazoa</taxon>
        <taxon>Ecdysozoa</taxon>
        <taxon>Arthropoda</taxon>
        <taxon>Hexapoda</taxon>
        <taxon>Collembola</taxon>
        <taxon>Symphypleona</taxon>
        <taxon>Sminthuridae</taxon>
        <taxon>Allacma</taxon>
    </lineage>
</organism>
<evidence type="ECO:0000313" key="3">
    <source>
        <dbReference type="EMBL" id="CAG7837143.1"/>
    </source>
</evidence>
<dbReference type="Proteomes" id="UP000708208">
    <property type="component" value="Unassembled WGS sequence"/>
</dbReference>
<feature type="region of interest" description="Disordered" evidence="1">
    <location>
        <begin position="1"/>
        <end position="39"/>
    </location>
</feature>
<keyword evidence="2" id="KW-1133">Transmembrane helix</keyword>
<sequence length="304" mass="33757">MVEADKSKPPKLSQSVKMDPAEEGGMEKSKLQNEQSIPRKPSRKSFVFGRLLLPGQGGLNPCLCFIFCCSWTCTLQYGCVIAGLFQAVGGVAETFVYIMMLVFYDSPPIFQFPTNFENLTNIEVEDIDDYNIKSYTFLLLSSIIFSIFPGIVLCIAACKIHKSLTLFYCALMGLSIIFGLAIVSYCSYLISDLHFLDGSAGDEVKSRLYFRAWACVFILFAFRSYFLTCAIGFYTQISRGEYVVPPAVPYIRRSTLPGNGNPLMPTPPMVSSRPPSYPGYYQMPTLLSKPIPPPGTSSESPSHE</sequence>
<feature type="transmembrane region" description="Helical" evidence="2">
    <location>
        <begin position="135"/>
        <end position="158"/>
    </location>
</feature>
<protein>
    <submittedName>
        <fullName evidence="3">Uncharacterized protein</fullName>
    </submittedName>
</protein>
<keyword evidence="2" id="KW-0812">Transmembrane</keyword>
<evidence type="ECO:0000256" key="2">
    <source>
        <dbReference type="SAM" id="Phobius"/>
    </source>
</evidence>
<evidence type="ECO:0000256" key="1">
    <source>
        <dbReference type="SAM" id="MobiDB-lite"/>
    </source>
</evidence>
<proteinExistence type="predicted"/>
<gene>
    <name evidence="3" type="ORF">AFUS01_LOCUS46299</name>
</gene>
<evidence type="ECO:0000313" key="4">
    <source>
        <dbReference type="Proteomes" id="UP000708208"/>
    </source>
</evidence>
<keyword evidence="4" id="KW-1185">Reference proteome</keyword>
<reference evidence="3" key="1">
    <citation type="submission" date="2021-06" db="EMBL/GenBank/DDBJ databases">
        <authorList>
            <person name="Hodson N. C."/>
            <person name="Mongue J. A."/>
            <person name="Jaron S. K."/>
        </authorList>
    </citation>
    <scope>NUCLEOTIDE SEQUENCE</scope>
</reference>
<dbReference type="EMBL" id="CAJVCH010571299">
    <property type="protein sequence ID" value="CAG7837143.1"/>
    <property type="molecule type" value="Genomic_DNA"/>
</dbReference>
<dbReference type="AlphaFoldDB" id="A0A8J2LSF6"/>
<feature type="transmembrane region" description="Helical" evidence="2">
    <location>
        <begin position="165"/>
        <end position="190"/>
    </location>
</feature>
<feature type="transmembrane region" description="Helical" evidence="2">
    <location>
        <begin position="210"/>
        <end position="234"/>
    </location>
</feature>
<feature type="transmembrane region" description="Helical" evidence="2">
    <location>
        <begin position="84"/>
        <end position="104"/>
    </location>
</feature>
<accession>A0A8J2LSF6</accession>
<keyword evidence="2" id="KW-0472">Membrane</keyword>
<name>A0A8J2LSF6_9HEXA</name>
<comment type="caution">
    <text evidence="3">The sequence shown here is derived from an EMBL/GenBank/DDBJ whole genome shotgun (WGS) entry which is preliminary data.</text>
</comment>